<evidence type="ECO:0000313" key="1">
    <source>
        <dbReference type="EMBL" id="OHA05846.1"/>
    </source>
</evidence>
<gene>
    <name evidence="1" type="ORF">A2934_04965</name>
</gene>
<dbReference type="EMBL" id="MHQO01000042">
    <property type="protein sequence ID" value="OHA05846.1"/>
    <property type="molecule type" value="Genomic_DNA"/>
</dbReference>
<name>A0A1G2L2B1_9BACT</name>
<organism evidence="1 2">
    <name type="scientific">Candidatus Sungbacteria bacterium RIFCSPLOWO2_01_FULL_47_10</name>
    <dbReference type="NCBI Taxonomy" id="1802276"/>
    <lineage>
        <taxon>Bacteria</taxon>
        <taxon>Candidatus Sungiibacteriota</taxon>
    </lineage>
</organism>
<dbReference type="AlphaFoldDB" id="A0A1G2L2B1"/>
<dbReference type="Pfam" id="PF12686">
    <property type="entry name" value="DUF3800"/>
    <property type="match status" value="1"/>
</dbReference>
<comment type="caution">
    <text evidence="1">The sequence shown here is derived from an EMBL/GenBank/DDBJ whole genome shotgun (WGS) entry which is preliminary data.</text>
</comment>
<proteinExistence type="predicted"/>
<accession>A0A1G2L2B1</accession>
<dbReference type="Proteomes" id="UP000177982">
    <property type="component" value="Unassembled WGS sequence"/>
</dbReference>
<sequence>MFDKFLQKDKNGKDMTLGDYKSLWTKFCFLDESGSLNDPKDPFFTVGFIKCSQPYYLQSKLLYERHKKKFYDEMKFNKLSKNNFDFAKFALDSLFATRSLWFQSYSVDKQGGYFNREFSENPWQAYEDISIKVLEASIPENEIFIIIADHITVPKNIRFEVNRPVA</sequence>
<reference evidence="1 2" key="1">
    <citation type="journal article" date="2016" name="Nat. Commun.">
        <title>Thousands of microbial genomes shed light on interconnected biogeochemical processes in an aquifer system.</title>
        <authorList>
            <person name="Anantharaman K."/>
            <person name="Brown C.T."/>
            <person name="Hug L.A."/>
            <person name="Sharon I."/>
            <person name="Castelle C.J."/>
            <person name="Probst A.J."/>
            <person name="Thomas B.C."/>
            <person name="Singh A."/>
            <person name="Wilkins M.J."/>
            <person name="Karaoz U."/>
            <person name="Brodie E.L."/>
            <person name="Williams K.H."/>
            <person name="Hubbard S.S."/>
            <person name="Banfield J.F."/>
        </authorList>
    </citation>
    <scope>NUCLEOTIDE SEQUENCE [LARGE SCALE GENOMIC DNA]</scope>
</reference>
<protein>
    <recommendedName>
        <fullName evidence="3">DUF3800 domain-containing protein</fullName>
    </recommendedName>
</protein>
<dbReference type="InterPro" id="IPR024524">
    <property type="entry name" value="DUF3800"/>
</dbReference>
<evidence type="ECO:0000313" key="2">
    <source>
        <dbReference type="Proteomes" id="UP000177982"/>
    </source>
</evidence>
<evidence type="ECO:0008006" key="3">
    <source>
        <dbReference type="Google" id="ProtNLM"/>
    </source>
</evidence>